<feature type="repeat" description="ANK" evidence="3">
    <location>
        <begin position="1492"/>
        <end position="1524"/>
    </location>
</feature>
<dbReference type="PANTHER" id="PTHR24123:SF33">
    <property type="entry name" value="PROTEIN HOS4"/>
    <property type="match status" value="1"/>
</dbReference>
<feature type="repeat" description="ANK" evidence="3">
    <location>
        <begin position="773"/>
        <end position="805"/>
    </location>
</feature>
<feature type="repeat" description="ANK" evidence="3">
    <location>
        <begin position="1149"/>
        <end position="1181"/>
    </location>
</feature>
<accession>A0A8B6DZK3</accession>
<evidence type="ECO:0000256" key="2">
    <source>
        <dbReference type="ARBA" id="ARBA00023043"/>
    </source>
</evidence>
<dbReference type="PROSITE" id="PS50088">
    <property type="entry name" value="ANK_REPEAT"/>
    <property type="match status" value="14"/>
</dbReference>
<evidence type="ECO:0000313" key="6">
    <source>
        <dbReference type="EMBL" id="VDI26532.1"/>
    </source>
</evidence>
<dbReference type="EMBL" id="UYJE01004258">
    <property type="protein sequence ID" value="VDI26532.1"/>
    <property type="molecule type" value="Genomic_DNA"/>
</dbReference>
<proteinExistence type="predicted"/>
<feature type="repeat" description="ANK" evidence="3">
    <location>
        <begin position="740"/>
        <end position="772"/>
    </location>
</feature>
<dbReference type="Gene3D" id="3.40.50.300">
    <property type="entry name" value="P-loop containing nucleotide triphosphate hydrolases"/>
    <property type="match status" value="1"/>
</dbReference>
<feature type="repeat" description="ANK" evidence="3">
    <location>
        <begin position="1385"/>
        <end position="1417"/>
    </location>
</feature>
<keyword evidence="2 3" id="KW-0040">ANK repeat</keyword>
<dbReference type="Pfam" id="PF12796">
    <property type="entry name" value="Ank_2"/>
    <property type="match status" value="6"/>
</dbReference>
<protein>
    <recommendedName>
        <fullName evidence="5">Novel STAND NTPase 3 domain-containing protein</fullName>
    </recommendedName>
</protein>
<feature type="repeat" description="ANK" evidence="3">
    <location>
        <begin position="1025"/>
        <end position="1057"/>
    </location>
</feature>
<feature type="domain" description="Novel STAND NTPase 3" evidence="5">
    <location>
        <begin position="326"/>
        <end position="479"/>
    </location>
</feature>
<feature type="repeat" description="ANK" evidence="3">
    <location>
        <begin position="1116"/>
        <end position="1148"/>
    </location>
</feature>
<evidence type="ECO:0000256" key="3">
    <source>
        <dbReference type="PROSITE-ProRule" id="PRU00023"/>
    </source>
</evidence>
<dbReference type="PRINTS" id="PR01415">
    <property type="entry name" value="ANKYRIN"/>
</dbReference>
<feature type="repeat" description="ANK" evidence="3">
    <location>
        <begin position="1459"/>
        <end position="1491"/>
    </location>
</feature>
<gene>
    <name evidence="6" type="ORF">MGAL_10B019333</name>
</gene>
<evidence type="ECO:0000313" key="7">
    <source>
        <dbReference type="Proteomes" id="UP000596742"/>
    </source>
</evidence>
<dbReference type="PANTHER" id="PTHR24123">
    <property type="entry name" value="ANKYRIN REPEAT-CONTAINING"/>
    <property type="match status" value="1"/>
</dbReference>
<dbReference type="Pfam" id="PF20720">
    <property type="entry name" value="nSTAND3"/>
    <property type="match status" value="1"/>
</dbReference>
<feature type="repeat" description="ANK" evidence="3">
    <location>
        <begin position="868"/>
        <end position="900"/>
    </location>
</feature>
<dbReference type="InterPro" id="IPR049050">
    <property type="entry name" value="nSTAND3"/>
</dbReference>
<feature type="repeat" description="ANK" evidence="3">
    <location>
        <begin position="1563"/>
        <end position="1595"/>
    </location>
</feature>
<feature type="region of interest" description="Disordered" evidence="4">
    <location>
        <begin position="1705"/>
        <end position="1739"/>
    </location>
</feature>
<dbReference type="Proteomes" id="UP000596742">
    <property type="component" value="Unassembled WGS sequence"/>
</dbReference>
<feature type="repeat" description="ANK" evidence="3">
    <location>
        <begin position="1433"/>
        <end position="1461"/>
    </location>
</feature>
<feature type="region of interest" description="Disordered" evidence="4">
    <location>
        <begin position="1752"/>
        <end position="1830"/>
    </location>
</feature>
<dbReference type="Gene3D" id="1.25.40.20">
    <property type="entry name" value="Ankyrin repeat-containing domain"/>
    <property type="match status" value="7"/>
</dbReference>
<reference evidence="6" key="1">
    <citation type="submission" date="2018-11" db="EMBL/GenBank/DDBJ databases">
        <authorList>
            <person name="Alioto T."/>
            <person name="Alioto T."/>
        </authorList>
    </citation>
    <scope>NUCLEOTIDE SEQUENCE</scope>
</reference>
<evidence type="ECO:0000259" key="5">
    <source>
        <dbReference type="Pfam" id="PF20720"/>
    </source>
</evidence>
<dbReference type="InterPro" id="IPR051165">
    <property type="entry name" value="Multifunctional_ANK_Repeat"/>
</dbReference>
<name>A0A8B6DZK3_MYTGA</name>
<keyword evidence="7" id="KW-1185">Reference proteome</keyword>
<evidence type="ECO:0000256" key="4">
    <source>
        <dbReference type="SAM" id="MobiDB-lite"/>
    </source>
</evidence>
<feature type="repeat" description="ANK" evidence="3">
    <location>
        <begin position="806"/>
        <end position="838"/>
    </location>
</feature>
<dbReference type="Pfam" id="PF00023">
    <property type="entry name" value="Ank"/>
    <property type="match status" value="2"/>
</dbReference>
<feature type="compositionally biased region" description="Basic and acidic residues" evidence="4">
    <location>
        <begin position="1759"/>
        <end position="1792"/>
    </location>
</feature>
<comment type="caution">
    <text evidence="6">The sequence shown here is derived from an EMBL/GenBank/DDBJ whole genome shotgun (WGS) entry which is preliminary data.</text>
</comment>
<dbReference type="SUPFAM" id="SSF48403">
    <property type="entry name" value="Ankyrin repeat"/>
    <property type="match status" value="3"/>
</dbReference>
<dbReference type="PROSITE" id="PS50297">
    <property type="entry name" value="ANK_REP_REGION"/>
    <property type="match status" value="13"/>
</dbReference>
<feature type="repeat" description="ANK" evidence="3">
    <location>
        <begin position="934"/>
        <end position="966"/>
    </location>
</feature>
<organism evidence="6 7">
    <name type="scientific">Mytilus galloprovincialis</name>
    <name type="common">Mediterranean mussel</name>
    <dbReference type="NCBI Taxonomy" id="29158"/>
    <lineage>
        <taxon>Eukaryota</taxon>
        <taxon>Metazoa</taxon>
        <taxon>Spiralia</taxon>
        <taxon>Lophotrochozoa</taxon>
        <taxon>Mollusca</taxon>
        <taxon>Bivalvia</taxon>
        <taxon>Autobranchia</taxon>
        <taxon>Pteriomorphia</taxon>
        <taxon>Mytilida</taxon>
        <taxon>Mytiloidea</taxon>
        <taxon>Mytilidae</taxon>
        <taxon>Mytilinae</taxon>
        <taxon>Mytilus</taxon>
    </lineage>
</organism>
<evidence type="ECO:0000256" key="1">
    <source>
        <dbReference type="ARBA" id="ARBA00022737"/>
    </source>
</evidence>
<dbReference type="Pfam" id="PF13637">
    <property type="entry name" value="Ank_4"/>
    <property type="match status" value="1"/>
</dbReference>
<dbReference type="SUPFAM" id="SSF52540">
    <property type="entry name" value="P-loop containing nucleoside triphosphate hydrolases"/>
    <property type="match status" value="1"/>
</dbReference>
<dbReference type="SMART" id="SM00248">
    <property type="entry name" value="ANK"/>
    <property type="match status" value="21"/>
</dbReference>
<sequence>MATKSPTPIQSSISADLERELREIQTSSHTGPPGDLNDKKKRWLVVGICLHSILSPSLRKYIDPVVTNLYSALMLSDQIDVQTQSKHLRSYGTANIYLNYEAINNNKATHGYRSIMYDYKVQNAVDLSKLFLQTHMSYYTAFDEACDSSALLGMINKIDKFPLNVQTAANDVRSTIRNEWAHCDFTVWDDVKYAQSLQLIEDLIYLLKLKSADEKQMIEDLQKWRKNGTSFLQGYSISFELVNEIRQKIQVLKEYAEVISKTADKEFGKVNEALIDIGNTLSKYEKRISTLENTVAVQEKSFKEYGSLYDSDVHEIMLWKQDSKYFIKTDIVPDIIRVLENKHCVLLTGVSGIGKTLTAQNIALQLCHEHQYSIVPCMSLQDIPTRYKENVCQVFVVDDICGKYTANINIIENWRNITNRVKSILAQGTTKILATCRTDVFKEKIFQQAFDLFHKTAYNLSDKYSFKDKLVIASKHLEHDNKILPDITDIINKNKFSPLMCFLCSRHQNLDINEFLNSPFDTFCKEWDNLKYYDTEKFCALLLCVIYNGTINDDLFDISNDLEKDEKKKLKDIFEWCSLNRGTSPVAIHAKMNVCIDTYFRKVDKEYTVIHDKMFDFLCSFFGRTLLDPILKYAHDKVICERVQLESLQESHGYFTIMDKSGLENGKIHCCLNNAQMQFKEYRIKFRDIIKDLEHNLIRNLINSKDDNGINSFIISCLRGYDELVDFFISVGADVDGQVGFFTPLTAACHSGHLQTVEILLKKGSNINNSNTQGETPLYTACVGSHYNLVKLLIEKEAEINKQNKFSRTPLHTSCIFGHATIVSLLIEKEANVFQYKDLLIAATLGGNDKIVKKLLSKGCCLNSVGIEGKTALFIACEEGNTNIVELLIDNNADIYIVDSDGRTPLHAACCVGNNRIVRMLVRKNADVNMLDVDLETPLHKSCRKGSVDVIQTLLYNRADTKKKNKDGHAPVYLAKTEGKIVNENILKRLRDKEIGPNEGLKTTESIKDKLQKKDTACTTNSIEDGWTPLYEACVHGDIETFQSLIRYRADVNMQTISGDMPLIAACQHGHGFLIQTLLDERADINQALVCAVQKDYDRAFNILLYKVRDLDYKVDGKSLINLACEHGSIKVIKILSDKGEDFTELDVNGRTLVHVACNTNSLELIQFLIYKGLDIGIPDIYGRFALFVSLYKGFYDLSTYLVQYNCPIALSEQDTKPVLISVFESGNKKMSELLVSKGYTDNLLNFNETMAYYAQKFGIYGKIEIFRRYGIDIEKRYKFEYTPLILADIGGKDDLSANLQNQMCNNYLGSRTSISNESIEIVYPSLENVLAGKLDLETLGFGTLEQYKDLFQACMHGDMKLVIRRMFSNMQFNVFFKPNVSIWFEQTPLLLAIRRGHTEISKFLLRHGVNVNLTFEEWRTKDEDPLSTTILYGYTPLFAACQRKDYKIVDMLLDKGANLNKALYDACREGYLDTVRFLLQKGAHVNLVCRFGQTALYAACVGGHSTIVKFLVDEGAFVDVKVKRASILDEPICLHAAYLNDNHNIVQFLINIGASVDTVGNFGRTLLHKASRDGNYNLVEILIGKGVDINASDMYGATPLIMCVLQNSEENAFNNSIYHKLLNTRYLNQPLGDYFDERHKDYFYKWDKYKPAQYESKYKLLTENHYTVIKLLVENRADIKKVDINISSKNGLYEVQTYNPTIDPFEKKKTNTLSEPTDPFKQKTGYSPTRTTDDITKRKIEDYQGHKYDTFYDYGFPNDKDKEKRKQEPKEPKPKSEPKVDRKPKHVERAESPFPYNASKSVSRTFMLMTKGNRVRPEGTNFKTTDEFD</sequence>
<dbReference type="InterPro" id="IPR036770">
    <property type="entry name" value="Ankyrin_rpt-contain_sf"/>
</dbReference>
<keyword evidence="1" id="KW-0677">Repeat</keyword>
<dbReference type="InterPro" id="IPR027417">
    <property type="entry name" value="P-loop_NTPase"/>
</dbReference>
<feature type="repeat" description="ANK" evidence="3">
    <location>
        <begin position="901"/>
        <end position="933"/>
    </location>
</feature>
<dbReference type="InterPro" id="IPR002110">
    <property type="entry name" value="Ankyrin_rpt"/>
</dbReference>